<sequence length="209" mass="22356">MSSIQHIVLLGSFSNLFLATSKFFAGWYYDSNALTAEGWHSIADLAMDAVTAFTVFLSNQFSGKNMAWSRYIEDAGSLVISSVLCVGGLRTLWQSWSDLNTSVPGVNRQLPSVGALWLPLLTIITKETIYNITSSAAKIHKSPVLASSAAHHRADGLISIAVFIALIGALVLSEPYCIDSLGGIMLSMVVLSEALLNASSAFLHISSSI</sequence>
<dbReference type="OrthoDB" id="435980at2759"/>
<keyword evidence="9" id="KW-1185">Reference proteome</keyword>
<comment type="caution">
    <text evidence="8">The sequence shown here is derived from an EMBL/GenBank/DDBJ whole genome shotgun (WGS) entry which is preliminary data.</text>
</comment>
<evidence type="ECO:0000256" key="4">
    <source>
        <dbReference type="ARBA" id="ARBA00022989"/>
    </source>
</evidence>
<dbReference type="AlphaFoldDB" id="A0A8K0WI41"/>
<dbReference type="GO" id="GO:0016020">
    <property type="term" value="C:membrane"/>
    <property type="evidence" value="ECO:0007669"/>
    <property type="project" value="UniProtKB-SubCell"/>
</dbReference>
<feature type="transmembrane region" description="Helical" evidence="6">
    <location>
        <begin position="41"/>
        <end position="59"/>
    </location>
</feature>
<name>A0A8K0WI41_9HYPO</name>
<organism evidence="8 9">
    <name type="scientific">Fusarium tricinctum</name>
    <dbReference type="NCBI Taxonomy" id="61284"/>
    <lineage>
        <taxon>Eukaryota</taxon>
        <taxon>Fungi</taxon>
        <taxon>Dikarya</taxon>
        <taxon>Ascomycota</taxon>
        <taxon>Pezizomycotina</taxon>
        <taxon>Sordariomycetes</taxon>
        <taxon>Hypocreomycetidae</taxon>
        <taxon>Hypocreales</taxon>
        <taxon>Nectriaceae</taxon>
        <taxon>Fusarium</taxon>
        <taxon>Fusarium tricinctum species complex</taxon>
    </lineage>
</organism>
<evidence type="ECO:0000256" key="1">
    <source>
        <dbReference type="ARBA" id="ARBA00004141"/>
    </source>
</evidence>
<dbReference type="GO" id="GO:0008324">
    <property type="term" value="F:monoatomic cation transmembrane transporter activity"/>
    <property type="evidence" value="ECO:0007669"/>
    <property type="project" value="InterPro"/>
</dbReference>
<dbReference type="PANTHER" id="PTHR43840">
    <property type="entry name" value="MITOCHONDRIAL METAL TRANSPORTER 1-RELATED"/>
    <property type="match status" value="1"/>
</dbReference>
<dbReference type="InterPro" id="IPR050291">
    <property type="entry name" value="CDF_Transporter"/>
</dbReference>
<evidence type="ECO:0000256" key="3">
    <source>
        <dbReference type="ARBA" id="ARBA00022692"/>
    </source>
</evidence>
<keyword evidence="2" id="KW-0813">Transport</keyword>
<reference evidence="8" key="1">
    <citation type="journal article" date="2021" name="Nat. Commun.">
        <title>Genetic determinants of endophytism in the Arabidopsis root mycobiome.</title>
        <authorList>
            <person name="Mesny F."/>
            <person name="Miyauchi S."/>
            <person name="Thiergart T."/>
            <person name="Pickel B."/>
            <person name="Atanasova L."/>
            <person name="Karlsson M."/>
            <person name="Huettel B."/>
            <person name="Barry K.W."/>
            <person name="Haridas S."/>
            <person name="Chen C."/>
            <person name="Bauer D."/>
            <person name="Andreopoulos W."/>
            <person name="Pangilinan J."/>
            <person name="LaButti K."/>
            <person name="Riley R."/>
            <person name="Lipzen A."/>
            <person name="Clum A."/>
            <person name="Drula E."/>
            <person name="Henrissat B."/>
            <person name="Kohler A."/>
            <person name="Grigoriev I.V."/>
            <person name="Martin F.M."/>
            <person name="Hacquard S."/>
        </authorList>
    </citation>
    <scope>NUCLEOTIDE SEQUENCE</scope>
    <source>
        <strain evidence="8">MPI-SDFR-AT-0068</strain>
    </source>
</reference>
<dbReference type="Pfam" id="PF01545">
    <property type="entry name" value="Cation_efflux"/>
    <property type="match status" value="1"/>
</dbReference>
<gene>
    <name evidence="8" type="ORF">BKA59DRAFT_520824</name>
</gene>
<dbReference type="GO" id="GO:0030003">
    <property type="term" value="P:intracellular monoatomic cation homeostasis"/>
    <property type="evidence" value="ECO:0007669"/>
    <property type="project" value="UniProtKB-ARBA"/>
</dbReference>
<protein>
    <recommendedName>
        <fullName evidence="7">Cation efflux protein transmembrane domain-containing protein</fullName>
    </recommendedName>
</protein>
<accession>A0A8K0WI41</accession>
<feature type="transmembrane region" description="Helical" evidence="6">
    <location>
        <begin position="154"/>
        <end position="172"/>
    </location>
</feature>
<evidence type="ECO:0000256" key="5">
    <source>
        <dbReference type="ARBA" id="ARBA00023136"/>
    </source>
</evidence>
<comment type="subcellular location">
    <subcellularLocation>
        <location evidence="1">Membrane</location>
        <topology evidence="1">Multi-pass membrane protein</topology>
    </subcellularLocation>
</comment>
<evidence type="ECO:0000256" key="6">
    <source>
        <dbReference type="SAM" id="Phobius"/>
    </source>
</evidence>
<feature type="domain" description="Cation efflux protein transmembrane" evidence="7">
    <location>
        <begin position="9"/>
        <end position="203"/>
    </location>
</feature>
<dbReference type="InterPro" id="IPR027469">
    <property type="entry name" value="Cation_efflux_TMD_sf"/>
</dbReference>
<feature type="transmembrane region" description="Helical" evidence="6">
    <location>
        <begin position="7"/>
        <end position="29"/>
    </location>
</feature>
<keyword evidence="3 6" id="KW-0812">Transmembrane</keyword>
<evidence type="ECO:0000313" key="9">
    <source>
        <dbReference type="Proteomes" id="UP000813427"/>
    </source>
</evidence>
<dbReference type="Proteomes" id="UP000813427">
    <property type="component" value="Unassembled WGS sequence"/>
</dbReference>
<dbReference type="EMBL" id="JAGPXF010000001">
    <property type="protein sequence ID" value="KAH7263786.1"/>
    <property type="molecule type" value="Genomic_DNA"/>
</dbReference>
<evidence type="ECO:0000259" key="7">
    <source>
        <dbReference type="Pfam" id="PF01545"/>
    </source>
</evidence>
<evidence type="ECO:0000313" key="8">
    <source>
        <dbReference type="EMBL" id="KAH7263786.1"/>
    </source>
</evidence>
<proteinExistence type="predicted"/>
<keyword evidence="4 6" id="KW-1133">Transmembrane helix</keyword>
<dbReference type="SUPFAM" id="SSF161111">
    <property type="entry name" value="Cation efflux protein transmembrane domain-like"/>
    <property type="match status" value="1"/>
</dbReference>
<dbReference type="GO" id="GO:0098771">
    <property type="term" value="P:inorganic ion homeostasis"/>
    <property type="evidence" value="ECO:0007669"/>
    <property type="project" value="UniProtKB-ARBA"/>
</dbReference>
<feature type="transmembrane region" description="Helical" evidence="6">
    <location>
        <begin position="184"/>
        <end position="205"/>
    </location>
</feature>
<keyword evidence="5 6" id="KW-0472">Membrane</keyword>
<dbReference type="PANTHER" id="PTHR43840:SF15">
    <property type="entry name" value="MITOCHONDRIAL METAL TRANSPORTER 1-RELATED"/>
    <property type="match status" value="1"/>
</dbReference>
<evidence type="ECO:0000256" key="2">
    <source>
        <dbReference type="ARBA" id="ARBA00022448"/>
    </source>
</evidence>
<dbReference type="InterPro" id="IPR058533">
    <property type="entry name" value="Cation_efflux_TM"/>
</dbReference>
<dbReference type="Gene3D" id="1.20.1510.10">
    <property type="entry name" value="Cation efflux protein transmembrane domain"/>
    <property type="match status" value="1"/>
</dbReference>